<dbReference type="EMBL" id="FUWV01000005">
    <property type="protein sequence ID" value="SJZ60183.1"/>
    <property type="molecule type" value="Genomic_DNA"/>
</dbReference>
<dbReference type="Gene3D" id="3.40.50.300">
    <property type="entry name" value="P-loop containing nucleotide triphosphate hydrolases"/>
    <property type="match status" value="1"/>
</dbReference>
<name>A0A1T4LZM6_9FIRM</name>
<comment type="similarity">
    <text evidence="1">Belongs to the asp23 family.</text>
</comment>
<evidence type="ECO:0000313" key="3">
    <source>
        <dbReference type="Proteomes" id="UP000196365"/>
    </source>
</evidence>
<dbReference type="RefSeq" id="WP_087678596.1">
    <property type="nucleotide sequence ID" value="NZ_FUWV01000005.1"/>
</dbReference>
<protein>
    <submittedName>
        <fullName evidence="2">Uncharacterized conserved protein YloU, alkaline shock protein (Asp23) family</fullName>
    </submittedName>
</protein>
<proteinExistence type="inferred from homology"/>
<organism evidence="2 3">
    <name type="scientific">Garciella nitratireducens DSM 15102</name>
    <dbReference type="NCBI Taxonomy" id="1121911"/>
    <lineage>
        <taxon>Bacteria</taxon>
        <taxon>Bacillati</taxon>
        <taxon>Bacillota</taxon>
        <taxon>Clostridia</taxon>
        <taxon>Eubacteriales</taxon>
        <taxon>Eubacteriaceae</taxon>
        <taxon>Garciella</taxon>
    </lineage>
</organism>
<dbReference type="PANTHER" id="PTHR34297">
    <property type="entry name" value="HYPOTHETICAL CYTOSOLIC PROTEIN-RELATED"/>
    <property type="match status" value="1"/>
</dbReference>
<dbReference type="Pfam" id="PF03780">
    <property type="entry name" value="Asp23"/>
    <property type="match status" value="1"/>
</dbReference>
<evidence type="ECO:0000256" key="1">
    <source>
        <dbReference type="ARBA" id="ARBA00005721"/>
    </source>
</evidence>
<evidence type="ECO:0000313" key="2">
    <source>
        <dbReference type="EMBL" id="SJZ60183.1"/>
    </source>
</evidence>
<dbReference type="AlphaFoldDB" id="A0A1T4LZM6"/>
<dbReference type="Proteomes" id="UP000196365">
    <property type="component" value="Unassembled WGS sequence"/>
</dbReference>
<dbReference type="InterPro" id="IPR027417">
    <property type="entry name" value="P-loop_NTPase"/>
</dbReference>
<dbReference type="InterPro" id="IPR005531">
    <property type="entry name" value="Asp23"/>
</dbReference>
<dbReference type="OrthoDB" id="5429664at2"/>
<dbReference type="SUPFAM" id="SSF52540">
    <property type="entry name" value="P-loop containing nucleoside triphosphate hydrolases"/>
    <property type="match status" value="1"/>
</dbReference>
<reference evidence="2 3" key="1">
    <citation type="submission" date="2017-02" db="EMBL/GenBank/DDBJ databases">
        <authorList>
            <person name="Peterson S.W."/>
        </authorList>
    </citation>
    <scope>NUCLEOTIDE SEQUENCE [LARGE SCALE GENOMIC DNA]</scope>
    <source>
        <strain evidence="2 3">DSM 15102</strain>
    </source>
</reference>
<sequence>MKVYALVGKSGTGKSYRAMEVANSFQIEMIIDDGLLIYGTKVVAGISAKKEKTKIAAIKRALFTSEEHVLDAKKAIKRYHPKSILIIGTSDQMVRKIQEVLELAPIQKTIYIEEISSSEEIQKAKKIRQEEGKHVIPVPAVEVKKFFSGYFLDPLKIFRKNSKNKYKELHEKTVVRPTYSYLGNYTVSNSVVQSLVYHIVYDVDGVYKVNKVNITSQPTGLKVGLDIIIVYGKVIPNVAKDIQQSIIEKLEYMTGQNILEVNIFVRGLWIVNES</sequence>
<accession>A0A1T4LZM6</accession>
<gene>
    <name evidence="2" type="ORF">SAMN02745973_01154</name>
</gene>
<keyword evidence="3" id="KW-1185">Reference proteome</keyword>